<reference evidence="2" key="1">
    <citation type="journal article" date="2020" name="Stud. Mycol.">
        <title>101 Dothideomycetes genomes: a test case for predicting lifestyles and emergence of pathogens.</title>
        <authorList>
            <person name="Haridas S."/>
            <person name="Albert R."/>
            <person name="Binder M."/>
            <person name="Bloem J."/>
            <person name="Labutti K."/>
            <person name="Salamov A."/>
            <person name="Andreopoulos B."/>
            <person name="Baker S."/>
            <person name="Barry K."/>
            <person name="Bills G."/>
            <person name="Bluhm B."/>
            <person name="Cannon C."/>
            <person name="Castanera R."/>
            <person name="Culley D."/>
            <person name="Daum C."/>
            <person name="Ezra D."/>
            <person name="Gonzalez J."/>
            <person name="Henrissat B."/>
            <person name="Kuo A."/>
            <person name="Liang C."/>
            <person name="Lipzen A."/>
            <person name="Lutzoni F."/>
            <person name="Magnuson J."/>
            <person name="Mondo S."/>
            <person name="Nolan M."/>
            <person name="Ohm R."/>
            <person name="Pangilinan J."/>
            <person name="Park H.-J."/>
            <person name="Ramirez L."/>
            <person name="Alfaro M."/>
            <person name="Sun H."/>
            <person name="Tritt A."/>
            <person name="Yoshinaga Y."/>
            <person name="Zwiers L.-H."/>
            <person name="Turgeon B."/>
            <person name="Goodwin S."/>
            <person name="Spatafora J."/>
            <person name="Crous P."/>
            <person name="Grigoriev I."/>
        </authorList>
    </citation>
    <scope>NUCLEOTIDE SEQUENCE</scope>
    <source>
        <strain evidence="2">CBS 113979</strain>
    </source>
</reference>
<feature type="region of interest" description="Disordered" evidence="1">
    <location>
        <begin position="72"/>
        <end position="104"/>
    </location>
</feature>
<organism evidence="2 3">
    <name type="scientific">Aulographum hederae CBS 113979</name>
    <dbReference type="NCBI Taxonomy" id="1176131"/>
    <lineage>
        <taxon>Eukaryota</taxon>
        <taxon>Fungi</taxon>
        <taxon>Dikarya</taxon>
        <taxon>Ascomycota</taxon>
        <taxon>Pezizomycotina</taxon>
        <taxon>Dothideomycetes</taxon>
        <taxon>Pleosporomycetidae</taxon>
        <taxon>Aulographales</taxon>
        <taxon>Aulographaceae</taxon>
    </lineage>
</organism>
<proteinExistence type="predicted"/>
<feature type="compositionally biased region" description="Basic and acidic residues" evidence="1">
    <location>
        <begin position="176"/>
        <end position="187"/>
    </location>
</feature>
<dbReference type="Proteomes" id="UP000800041">
    <property type="component" value="Unassembled WGS sequence"/>
</dbReference>
<dbReference type="EMBL" id="ML977164">
    <property type="protein sequence ID" value="KAF1985030.1"/>
    <property type="molecule type" value="Genomic_DNA"/>
</dbReference>
<name>A0A6G1GW84_9PEZI</name>
<gene>
    <name evidence="2" type="ORF">K402DRAFT_464678</name>
</gene>
<feature type="region of interest" description="Disordered" evidence="1">
    <location>
        <begin position="136"/>
        <end position="187"/>
    </location>
</feature>
<dbReference type="AlphaFoldDB" id="A0A6G1GW84"/>
<evidence type="ECO:0000313" key="2">
    <source>
        <dbReference type="EMBL" id="KAF1985030.1"/>
    </source>
</evidence>
<feature type="compositionally biased region" description="Polar residues" evidence="1">
    <location>
        <begin position="72"/>
        <end position="81"/>
    </location>
</feature>
<protein>
    <submittedName>
        <fullName evidence="2">Uncharacterized protein</fullName>
    </submittedName>
</protein>
<evidence type="ECO:0000313" key="3">
    <source>
        <dbReference type="Proteomes" id="UP000800041"/>
    </source>
</evidence>
<sequence length="187" mass="20104">MPFLQRLKSLCRQILSCCDKEYDHSGRVLQIGPPTNFRREEVHIEGLSAEDQALIREKAHLDVSRIFPSAITPYTDSTSNLPMSSITNPPTSSSSSSPPSRMNRLRAHSRKFSGKFCGYQPVEGDAKDDGAREGLMAAAAAAEPESTPELGAIATRHGSRDSTTLGGSGSEEEKEGAEGKKGKGEVV</sequence>
<feature type="compositionally biased region" description="Low complexity" evidence="1">
    <location>
        <begin position="82"/>
        <end position="102"/>
    </location>
</feature>
<accession>A0A6G1GW84</accession>
<evidence type="ECO:0000256" key="1">
    <source>
        <dbReference type="SAM" id="MobiDB-lite"/>
    </source>
</evidence>
<dbReference type="OrthoDB" id="3945900at2759"/>
<keyword evidence="3" id="KW-1185">Reference proteome</keyword>